<dbReference type="InParanoid" id="U2EE49"/>
<dbReference type="Gene3D" id="3.40.50.300">
    <property type="entry name" value="P-loop containing nucleotide triphosphate hydrolases"/>
    <property type="match status" value="1"/>
</dbReference>
<dbReference type="SMART" id="SM00534">
    <property type="entry name" value="MUTSac"/>
    <property type="match status" value="1"/>
</dbReference>
<keyword evidence="6" id="KW-0012">Acyltransferase</keyword>
<keyword evidence="1" id="KW-0547">Nucleotide-binding</keyword>
<protein>
    <submittedName>
        <fullName evidence="6">Homoserine O-succinyltransferase protein</fullName>
        <ecNumber evidence="6">2.3.1.46</ecNumber>
    </submittedName>
</protein>
<dbReference type="Proteomes" id="UP000005707">
    <property type="component" value="Unassembled WGS sequence"/>
</dbReference>
<gene>
    <name evidence="6" type="ORF">HLPCO_000892</name>
</gene>
<dbReference type="EC" id="2.3.1.46" evidence="6"/>
<feature type="transmembrane region" description="Helical" evidence="4">
    <location>
        <begin position="318"/>
        <end position="338"/>
    </location>
</feature>
<reference evidence="6 7" key="2">
    <citation type="journal article" date="2013" name="PLoS ONE">
        <title>INDIGO - INtegrated Data Warehouse of MIcrobial GenOmes with Examples from the Red Sea Extremophiles.</title>
        <authorList>
            <person name="Alam I."/>
            <person name="Antunes A."/>
            <person name="Kamau A.A."/>
            <person name="Ba Alawi W."/>
            <person name="Kalkatawi M."/>
            <person name="Stingl U."/>
            <person name="Bajic V.B."/>
        </authorList>
    </citation>
    <scope>NUCLEOTIDE SEQUENCE [LARGE SCALE GENOMIC DNA]</scope>
    <source>
        <strain evidence="6 7">SSD-17B</strain>
    </source>
</reference>
<evidence type="ECO:0000256" key="3">
    <source>
        <dbReference type="ARBA" id="ARBA00023125"/>
    </source>
</evidence>
<dbReference type="InterPro" id="IPR045076">
    <property type="entry name" value="MutS"/>
</dbReference>
<dbReference type="InterPro" id="IPR000432">
    <property type="entry name" value="DNA_mismatch_repair_MutS_C"/>
</dbReference>
<dbReference type="eggNOG" id="COG0249">
    <property type="taxonomic scope" value="Bacteria"/>
</dbReference>
<keyword evidence="2" id="KW-0067">ATP-binding</keyword>
<evidence type="ECO:0000256" key="4">
    <source>
        <dbReference type="SAM" id="Phobius"/>
    </source>
</evidence>
<feature type="transmembrane region" description="Helical" evidence="4">
    <location>
        <begin position="234"/>
        <end position="253"/>
    </location>
</feature>
<dbReference type="InterPro" id="IPR027417">
    <property type="entry name" value="P-loop_NTPase"/>
</dbReference>
<keyword evidence="4" id="KW-0812">Transmembrane</keyword>
<dbReference type="OrthoDB" id="9802448at2"/>
<keyword evidence="4" id="KW-0472">Membrane</keyword>
<accession>U2EE49</accession>
<sequence length="590" mass="68540">MNSNELLRLRKLSNEQFNFYKKRFNTISYFRLVDFMLLLFSLVLFFRHKDFLWLLTTIIFSLIFIVLIYLHERVGTQKKYYLNRMFVIEDYISRINGEWIYRLEETGNEFNIKNNRMLEDLNIVGDASLFSYLNVAVTGGGKKRLFEKLCNNYIDDEHFRINQESISELSEKFDFSIDFQAKVKSINQEFKLDHVTESFQNPKVIFSHFVVGLIATIGFIILLILSYTREINRNYTLIPIVIQILNVFIFHYTSKSLLSTIQKTILSSRTLYNVFSIKENKKFNSTKLTDINTSIERSLVGLKKISNLASWDSFRNNGFTIIITNAIFPLSILILILYDRTIKEYSRVIEEGIESFEEFESLLSLSIIGQVKENVCLPERTNKITINFKNIQHPLLTEKRAIPNDFYTPQGINIVTGSNMSGKTSFMKTVGINLVLMNAGTFVNASYFSAAYFKIFTSMRITDDITHGISTFYAELLRVKEAIDYQKENKNMLTLIDEVFKGTNSNDRINGAISLINKLNTPKSIVMITTHDFELCDIKTPNLFNYNFSEYYEGNEIKFTYKINKGRCTTTNAKFLMRLIGIVDNDTGQI</sequence>
<comment type="caution">
    <text evidence="6">The sequence shown here is derived from an EMBL/GenBank/DDBJ whole genome shotgun (WGS) entry which is preliminary data.</text>
</comment>
<evidence type="ECO:0000256" key="1">
    <source>
        <dbReference type="ARBA" id="ARBA00022741"/>
    </source>
</evidence>
<evidence type="ECO:0000313" key="6">
    <source>
        <dbReference type="EMBL" id="ERJ13263.1"/>
    </source>
</evidence>
<dbReference type="AlphaFoldDB" id="U2EE49"/>
<dbReference type="SUPFAM" id="SSF52540">
    <property type="entry name" value="P-loop containing nucleoside triphosphate hydrolases"/>
    <property type="match status" value="1"/>
</dbReference>
<dbReference type="GO" id="GO:0006298">
    <property type="term" value="P:mismatch repair"/>
    <property type="evidence" value="ECO:0007669"/>
    <property type="project" value="InterPro"/>
</dbReference>
<feature type="transmembrane region" description="Helical" evidence="4">
    <location>
        <begin position="29"/>
        <end position="46"/>
    </location>
</feature>
<name>U2EE49_9MOLU</name>
<evidence type="ECO:0000256" key="2">
    <source>
        <dbReference type="ARBA" id="ARBA00022840"/>
    </source>
</evidence>
<dbReference type="PANTHER" id="PTHR11361">
    <property type="entry name" value="DNA MISMATCH REPAIR PROTEIN MUTS FAMILY MEMBER"/>
    <property type="match status" value="1"/>
</dbReference>
<keyword evidence="6" id="KW-0808">Transferase</keyword>
<proteinExistence type="predicted"/>
<dbReference type="PANTHER" id="PTHR11361:SF99">
    <property type="entry name" value="DNA MISMATCH REPAIR PROTEIN"/>
    <property type="match status" value="1"/>
</dbReference>
<dbReference type="GO" id="GO:0030983">
    <property type="term" value="F:mismatched DNA binding"/>
    <property type="evidence" value="ECO:0007669"/>
    <property type="project" value="InterPro"/>
</dbReference>
<dbReference type="GO" id="GO:0005829">
    <property type="term" value="C:cytosol"/>
    <property type="evidence" value="ECO:0007669"/>
    <property type="project" value="TreeGrafter"/>
</dbReference>
<reference evidence="6 7" key="1">
    <citation type="journal article" date="2011" name="J. Bacteriol.">
        <title>Genome sequence of Haloplasma contractile, an unusual contractile bacterium from a deep-sea anoxic brine lake.</title>
        <authorList>
            <person name="Antunes A."/>
            <person name="Alam I."/>
            <person name="El Dorry H."/>
            <person name="Siam R."/>
            <person name="Robertson A."/>
            <person name="Bajic V.B."/>
            <person name="Stingl U."/>
        </authorList>
    </citation>
    <scope>NUCLEOTIDE SEQUENCE [LARGE SCALE GENOMIC DNA]</scope>
    <source>
        <strain evidence="6 7">SSD-17B</strain>
    </source>
</reference>
<dbReference type="EMBL" id="AFNU02000002">
    <property type="protein sequence ID" value="ERJ13263.1"/>
    <property type="molecule type" value="Genomic_DNA"/>
</dbReference>
<dbReference type="RefSeq" id="WP_008826727.1">
    <property type="nucleotide sequence ID" value="NZ_AFNU02000002.1"/>
</dbReference>
<keyword evidence="7" id="KW-1185">Reference proteome</keyword>
<keyword evidence="4" id="KW-1133">Transmembrane helix</keyword>
<dbReference type="Pfam" id="PF00488">
    <property type="entry name" value="MutS_V"/>
    <property type="match status" value="1"/>
</dbReference>
<dbReference type="GO" id="GO:0140664">
    <property type="term" value="F:ATP-dependent DNA damage sensor activity"/>
    <property type="evidence" value="ECO:0007669"/>
    <property type="project" value="InterPro"/>
</dbReference>
<feature type="domain" description="DNA mismatch repair proteins mutS family" evidence="5">
    <location>
        <begin position="410"/>
        <end position="585"/>
    </location>
</feature>
<evidence type="ECO:0000313" key="7">
    <source>
        <dbReference type="Proteomes" id="UP000005707"/>
    </source>
</evidence>
<feature type="transmembrane region" description="Helical" evidence="4">
    <location>
        <begin position="52"/>
        <end position="70"/>
    </location>
</feature>
<dbReference type="GO" id="GO:0005524">
    <property type="term" value="F:ATP binding"/>
    <property type="evidence" value="ECO:0007669"/>
    <property type="project" value="UniProtKB-KW"/>
</dbReference>
<organism evidence="6 7">
    <name type="scientific">Haloplasma contractile SSD-17B</name>
    <dbReference type="NCBI Taxonomy" id="1033810"/>
    <lineage>
        <taxon>Bacteria</taxon>
        <taxon>Bacillati</taxon>
        <taxon>Mycoplasmatota</taxon>
        <taxon>Mollicutes</taxon>
        <taxon>Haloplasmatales</taxon>
        <taxon>Haloplasmataceae</taxon>
        <taxon>Haloplasma</taxon>
    </lineage>
</organism>
<feature type="transmembrane region" description="Helical" evidence="4">
    <location>
        <begin position="204"/>
        <end position="228"/>
    </location>
</feature>
<dbReference type="STRING" id="1033810.HLPCO_000892"/>
<evidence type="ECO:0000259" key="5">
    <source>
        <dbReference type="SMART" id="SM00534"/>
    </source>
</evidence>
<keyword evidence="3" id="KW-0238">DNA-binding</keyword>
<dbReference type="GO" id="GO:0008899">
    <property type="term" value="F:homoserine O-succinyltransferase activity"/>
    <property type="evidence" value="ECO:0007669"/>
    <property type="project" value="UniProtKB-EC"/>
</dbReference>